<dbReference type="NCBIfam" id="NF033709">
    <property type="entry name" value="PorV_fam"/>
    <property type="match status" value="1"/>
</dbReference>
<dbReference type="EMBL" id="JAPAAF010000001">
    <property type="protein sequence ID" value="MCW0481181.1"/>
    <property type="molecule type" value="Genomic_DNA"/>
</dbReference>
<comment type="caution">
    <text evidence="3">The sequence shown here is derived from an EMBL/GenBank/DDBJ whole genome shotgun (WGS) entry which is preliminary data.</text>
</comment>
<dbReference type="RefSeq" id="WP_282589786.1">
    <property type="nucleotide sequence ID" value="NZ_JAPAAF010000001.1"/>
</dbReference>
<dbReference type="PROSITE" id="PS51257">
    <property type="entry name" value="PROKAR_LIPOPROTEIN"/>
    <property type="match status" value="1"/>
</dbReference>
<name>A0AA41Y460_9BACT</name>
<evidence type="ECO:0000259" key="2">
    <source>
        <dbReference type="Pfam" id="PF19572"/>
    </source>
</evidence>
<evidence type="ECO:0000256" key="1">
    <source>
        <dbReference type="SAM" id="SignalP"/>
    </source>
</evidence>
<evidence type="ECO:0000313" key="3">
    <source>
        <dbReference type="EMBL" id="MCW0481181.1"/>
    </source>
</evidence>
<reference evidence="3" key="1">
    <citation type="submission" date="2022-10" db="EMBL/GenBank/DDBJ databases">
        <title>Gaoshiqiia sediminis gen. nov., sp. nov., isolated from coastal sediment.</title>
        <authorList>
            <person name="Yu W.X."/>
            <person name="Mu D.S."/>
            <person name="Du J.Z."/>
            <person name="Liang Y.Q."/>
        </authorList>
    </citation>
    <scope>NUCLEOTIDE SEQUENCE</scope>
    <source>
        <strain evidence="3">A06</strain>
    </source>
</reference>
<dbReference type="Proteomes" id="UP001163821">
    <property type="component" value="Unassembled WGS sequence"/>
</dbReference>
<proteinExistence type="predicted"/>
<dbReference type="NCBIfam" id="NF033710">
    <property type="entry name" value="T9SS_OM_PorV"/>
    <property type="match status" value="1"/>
</dbReference>
<protein>
    <submittedName>
        <fullName evidence="3">Type IX secretion system outer membrane channel protein PorV</fullName>
    </submittedName>
</protein>
<dbReference type="SUPFAM" id="SSF56935">
    <property type="entry name" value="Porins"/>
    <property type="match status" value="1"/>
</dbReference>
<dbReference type="InterPro" id="IPR047799">
    <property type="entry name" value="T9SS_OM_PorV"/>
</dbReference>
<dbReference type="Pfam" id="PF19572">
    <property type="entry name" value="PorV"/>
    <property type="match status" value="1"/>
</dbReference>
<keyword evidence="4" id="KW-1185">Reference proteome</keyword>
<gene>
    <name evidence="3" type="primary">porV</name>
    <name evidence="3" type="ORF">N2K84_00460</name>
</gene>
<sequence>MKQRLAVIAAIIGFGCLAQQAVAQTSTSGANTISTAVPFLSIAPDSRAGAMGDAGVATSPDMNSQHWNPAKYAFIESELGVGLSYTPWLRNLVDDINLAYLSGYKKLDDMQTLSASLLYFSLGEITFMDNFGNYQGLQNPNEFAVDVAYTRLLSDQFSGSVALRYIRSDLTGGQLINGVESHAGTSFAADIAFYYRNEIRVNRKESVFSVGVNISNVGNKISYTDGMTKDFIPTNLRLGVAYETELDQYNTLTFAVDLNKLLVPTPTPASIDADGVIVGGGFSQDKSVVGGMFSSFSDAPGGFKEELQEVNISMGLEYWYNRQFALRAGYFYEHENKGNRKFLTAGAGLKLNVFTLDFSYLLPTERNHPLENTLRFSLSFDFEAFSNQRR</sequence>
<keyword evidence="1" id="KW-0732">Signal</keyword>
<dbReference type="Gene3D" id="2.40.160.60">
    <property type="entry name" value="Outer membrane protein transport protein (OMPP1/FadL/TodX)"/>
    <property type="match status" value="1"/>
</dbReference>
<accession>A0AA41Y460</accession>
<feature type="signal peptide" evidence="1">
    <location>
        <begin position="1"/>
        <end position="23"/>
    </location>
</feature>
<feature type="chain" id="PRO_5041227658" evidence="1">
    <location>
        <begin position="24"/>
        <end position="390"/>
    </location>
</feature>
<dbReference type="AlphaFoldDB" id="A0AA41Y460"/>
<organism evidence="3 4">
    <name type="scientific">Gaoshiqia sediminis</name>
    <dbReference type="NCBI Taxonomy" id="2986998"/>
    <lineage>
        <taxon>Bacteria</taxon>
        <taxon>Pseudomonadati</taxon>
        <taxon>Bacteroidota</taxon>
        <taxon>Bacteroidia</taxon>
        <taxon>Marinilabiliales</taxon>
        <taxon>Prolixibacteraceae</taxon>
        <taxon>Gaoshiqia</taxon>
    </lineage>
</organism>
<evidence type="ECO:0000313" key="4">
    <source>
        <dbReference type="Proteomes" id="UP001163821"/>
    </source>
</evidence>
<dbReference type="InterPro" id="IPR045741">
    <property type="entry name" value="PorV"/>
</dbReference>
<feature type="domain" description="Type IX secretion system protein PorV" evidence="2">
    <location>
        <begin position="29"/>
        <end position="267"/>
    </location>
</feature>